<evidence type="ECO:0000313" key="2">
    <source>
        <dbReference type="Proteomes" id="UP000239872"/>
    </source>
</evidence>
<comment type="caution">
    <text evidence="1">The sequence shown here is derived from an EMBL/GenBank/DDBJ whole genome shotgun (WGS) entry which is preliminary data.</text>
</comment>
<dbReference type="EMBL" id="PPSL01000005">
    <property type="protein sequence ID" value="PQJ09599.1"/>
    <property type="molecule type" value="Genomic_DNA"/>
</dbReference>
<dbReference type="Proteomes" id="UP000239872">
    <property type="component" value="Unassembled WGS sequence"/>
</dbReference>
<dbReference type="AlphaFoldDB" id="A0A2S7SRR0"/>
<evidence type="ECO:0000313" key="1">
    <source>
        <dbReference type="EMBL" id="PQJ09599.1"/>
    </source>
</evidence>
<keyword evidence="2" id="KW-1185">Reference proteome</keyword>
<name>A0A2S7SRR0_9BACT</name>
<protein>
    <submittedName>
        <fullName evidence="1">Uncharacterized protein</fullName>
    </submittedName>
</protein>
<reference evidence="1 2" key="1">
    <citation type="submission" date="2018-01" db="EMBL/GenBank/DDBJ databases">
        <title>A novel member of the phylum Bacteroidetes isolated from glacier ice.</title>
        <authorList>
            <person name="Liu Q."/>
            <person name="Xin Y.-H."/>
        </authorList>
    </citation>
    <scope>NUCLEOTIDE SEQUENCE [LARGE SCALE GENOMIC DNA]</scope>
    <source>
        <strain evidence="1 2">RB1R16</strain>
    </source>
</reference>
<gene>
    <name evidence="1" type="ORF">CJD36_016805</name>
</gene>
<proteinExistence type="predicted"/>
<sequence>MEQEYTPQHIKDEVIKDLINKLIRDTEFEEQERRFDPYSLDSKKPLRFEAKSDHGVHELKSASKKLEPAYTSMFEVEFLRQVVGVTYPFPATANNADYFRIILPNEKDTSYLKSSLVNQLLKEGNYKRSIRLIENGRQFIATFIVERDFLKENCVRAK</sequence>
<dbReference type="RefSeq" id="WP_105040370.1">
    <property type="nucleotide sequence ID" value="NZ_PPSL01000005.1"/>
</dbReference>
<accession>A0A2S7SRR0</accession>
<organism evidence="1 2">
    <name type="scientific">Flavipsychrobacter stenotrophus</name>
    <dbReference type="NCBI Taxonomy" id="2077091"/>
    <lineage>
        <taxon>Bacteria</taxon>
        <taxon>Pseudomonadati</taxon>
        <taxon>Bacteroidota</taxon>
        <taxon>Chitinophagia</taxon>
        <taxon>Chitinophagales</taxon>
        <taxon>Chitinophagaceae</taxon>
        <taxon>Flavipsychrobacter</taxon>
    </lineage>
</organism>